<dbReference type="GO" id="GO:1990817">
    <property type="term" value="F:poly(A) RNA polymerase activity"/>
    <property type="evidence" value="ECO:0007669"/>
    <property type="project" value="InterPro"/>
</dbReference>
<feature type="region of interest" description="Disordered" evidence="1">
    <location>
        <begin position="72"/>
        <end position="109"/>
    </location>
</feature>
<dbReference type="GO" id="GO:0031499">
    <property type="term" value="C:TRAMP complex"/>
    <property type="evidence" value="ECO:0007669"/>
    <property type="project" value="TreeGrafter"/>
</dbReference>
<dbReference type="InterPro" id="IPR045862">
    <property type="entry name" value="Trf4-like"/>
</dbReference>
<dbReference type="PANTHER" id="PTHR23092:SF50">
    <property type="entry name" value="MTF2-LIKE C-TERMINAL DOMAIN-CONTAINING PROTEIN"/>
    <property type="match status" value="1"/>
</dbReference>
<name>A0A2V5I229_9EURO</name>
<gene>
    <name evidence="2" type="ORF">BP00DRAFT_426207</name>
</gene>
<dbReference type="GO" id="GO:0003729">
    <property type="term" value="F:mRNA binding"/>
    <property type="evidence" value="ECO:0007669"/>
    <property type="project" value="TreeGrafter"/>
</dbReference>
<dbReference type="AlphaFoldDB" id="A0A2V5I229"/>
<dbReference type="PANTHER" id="PTHR23092">
    <property type="entry name" value="POLY(A) RNA POLYMERASE"/>
    <property type="match status" value="1"/>
</dbReference>
<reference evidence="2 3" key="1">
    <citation type="submission" date="2018-02" db="EMBL/GenBank/DDBJ databases">
        <title>The genomes of Aspergillus section Nigri reveals drivers in fungal speciation.</title>
        <authorList>
            <consortium name="DOE Joint Genome Institute"/>
            <person name="Vesth T.C."/>
            <person name="Nybo J."/>
            <person name="Theobald S."/>
            <person name="Brandl J."/>
            <person name="Frisvad J.C."/>
            <person name="Nielsen K.F."/>
            <person name="Lyhne E.K."/>
            <person name="Kogle M.E."/>
            <person name="Kuo A."/>
            <person name="Riley R."/>
            <person name="Clum A."/>
            <person name="Nolan M."/>
            <person name="Lipzen A."/>
            <person name="Salamov A."/>
            <person name="Henrissat B."/>
            <person name="Wiebenga A."/>
            <person name="De vries R.P."/>
            <person name="Grigoriev I.V."/>
            <person name="Mortensen U.H."/>
            <person name="Andersen M.R."/>
            <person name="Baker S.E."/>
        </authorList>
    </citation>
    <scope>NUCLEOTIDE SEQUENCE [LARGE SCALE GENOMIC DNA]</scope>
    <source>
        <strain evidence="2 3">CBS 114.80</strain>
    </source>
</reference>
<proteinExistence type="predicted"/>
<dbReference type="SUPFAM" id="SSF81631">
    <property type="entry name" value="PAP/OAS1 substrate-binding domain"/>
    <property type="match status" value="1"/>
</dbReference>
<dbReference type="Gene3D" id="1.10.1410.10">
    <property type="match status" value="1"/>
</dbReference>
<evidence type="ECO:0008006" key="4">
    <source>
        <dbReference type="Google" id="ProtNLM"/>
    </source>
</evidence>
<dbReference type="Proteomes" id="UP000248817">
    <property type="component" value="Unassembled WGS sequence"/>
</dbReference>
<accession>A0A2V5I229</accession>
<evidence type="ECO:0000313" key="2">
    <source>
        <dbReference type="EMBL" id="PYI30808.1"/>
    </source>
</evidence>
<dbReference type="EMBL" id="KZ825511">
    <property type="protein sequence ID" value="PYI30808.1"/>
    <property type="molecule type" value="Genomic_DNA"/>
</dbReference>
<dbReference type="GO" id="GO:0005730">
    <property type="term" value="C:nucleolus"/>
    <property type="evidence" value="ECO:0007669"/>
    <property type="project" value="TreeGrafter"/>
</dbReference>
<dbReference type="GO" id="GO:0031123">
    <property type="term" value="P:RNA 3'-end processing"/>
    <property type="evidence" value="ECO:0007669"/>
    <property type="project" value="TreeGrafter"/>
</dbReference>
<organism evidence="2 3">
    <name type="scientific">Aspergillus indologenus CBS 114.80</name>
    <dbReference type="NCBI Taxonomy" id="1450541"/>
    <lineage>
        <taxon>Eukaryota</taxon>
        <taxon>Fungi</taxon>
        <taxon>Dikarya</taxon>
        <taxon>Ascomycota</taxon>
        <taxon>Pezizomycotina</taxon>
        <taxon>Eurotiomycetes</taxon>
        <taxon>Eurotiomycetidae</taxon>
        <taxon>Eurotiales</taxon>
        <taxon>Aspergillaceae</taxon>
        <taxon>Aspergillus</taxon>
        <taxon>Aspergillus subgen. Circumdati</taxon>
    </lineage>
</organism>
<evidence type="ECO:0000256" key="1">
    <source>
        <dbReference type="SAM" id="MobiDB-lite"/>
    </source>
</evidence>
<evidence type="ECO:0000313" key="3">
    <source>
        <dbReference type="Proteomes" id="UP000248817"/>
    </source>
</evidence>
<sequence length="527" mass="59405">MTSFPQRRILLSRNYASWYTSPLTIPCRRLHRTVDCKSDNGAIVPDSLEKTLDAHRDVNRASLIRRVYTGDSSPVRKVPSTVKSGSWPSRPQNHTTSHGESLKPLPPSAESITAASITSSPTQGPSLRFGALRIPRLYAVWLKNLEDPNQTQCFQDGGSQLSAEIRALGDYIMPTAVEEEQAQQVLAEISQLLEGVVSHPLQWSGARSLGLGTTLSAMPIRLLLPDPSRSGQVREPSPTRPYMVSQYADLLRKVENEFQRHPSYVVLRHTTANVKSNQAGILDVRHRETRLRLSFHCGEKYDNLYEHIKNWQAEYPSFRYLFVASRLILQSNILYGKTGAGITHPALAVLLANFLKMSHGRFLGNNDLGEQLLAFLHKFGLEVDLQKSGVAADPPAIFDRRMIRRAYQEHGARANWPVHLRGQFSLLNRRKTALERGNLALAQRLCVQDPTNYMVDLGTPCLHTAFVQMTFRDAYQVLRTRLAKWSGGRVTPTRNLLGHVIRTPFDKTEQMRKLLASRKELSPHRSN</sequence>
<dbReference type="GO" id="GO:0043634">
    <property type="term" value="P:polyadenylation-dependent ncRNA catabolic process"/>
    <property type="evidence" value="ECO:0007669"/>
    <property type="project" value="TreeGrafter"/>
</dbReference>
<protein>
    <recommendedName>
        <fullName evidence="4">Polynucleotide adenylyltransferase</fullName>
    </recommendedName>
</protein>
<keyword evidence="3" id="KW-1185">Reference proteome</keyword>
<feature type="compositionally biased region" description="Polar residues" evidence="1">
    <location>
        <begin position="81"/>
        <end position="99"/>
    </location>
</feature>